<dbReference type="AlphaFoldDB" id="A0A4Q2UDV2"/>
<dbReference type="EMBL" id="QYBB01000002">
    <property type="protein sequence ID" value="RYC33397.1"/>
    <property type="molecule type" value="Genomic_DNA"/>
</dbReference>
<keyword evidence="2" id="KW-1133">Transmembrane helix</keyword>
<gene>
    <name evidence="3" type="ORF">D3273_02680</name>
</gene>
<evidence type="ECO:0000256" key="1">
    <source>
        <dbReference type="SAM" id="MobiDB-lite"/>
    </source>
</evidence>
<keyword evidence="2" id="KW-0812">Transmembrane</keyword>
<feature type="transmembrane region" description="Helical" evidence="2">
    <location>
        <begin position="30"/>
        <end position="57"/>
    </location>
</feature>
<feature type="region of interest" description="Disordered" evidence="1">
    <location>
        <begin position="1"/>
        <end position="22"/>
    </location>
</feature>
<evidence type="ECO:0000313" key="4">
    <source>
        <dbReference type="Proteomes" id="UP000290759"/>
    </source>
</evidence>
<reference evidence="3 4" key="1">
    <citation type="submission" date="2018-12" db="EMBL/GenBank/DDBJ databases">
        <authorList>
            <person name="Grouzdev D.S."/>
            <person name="Krutkina M.S."/>
        </authorList>
    </citation>
    <scope>NUCLEOTIDE SEQUENCE [LARGE SCALE GENOMIC DNA]</scope>
    <source>
        <strain evidence="3 4">RmlP026</strain>
    </source>
</reference>
<dbReference type="OrthoDB" id="7577940at2"/>
<comment type="caution">
    <text evidence="3">The sequence shown here is derived from an EMBL/GenBank/DDBJ whole genome shotgun (WGS) entry which is preliminary data.</text>
</comment>
<protein>
    <submittedName>
        <fullName evidence="3">Uncharacterized protein</fullName>
    </submittedName>
</protein>
<name>A0A4Q2UDV2_9HYPH</name>
<keyword evidence="4" id="KW-1185">Reference proteome</keyword>
<proteinExistence type="predicted"/>
<evidence type="ECO:0000313" key="3">
    <source>
        <dbReference type="EMBL" id="RYC33397.1"/>
    </source>
</evidence>
<sequence length="63" mass="6939">MFVEGGGGWKPPPWQPPPRKPKMTRKQERIILWLVGVNVLFLLIAPIGGVTIVQTLVSLLAHG</sequence>
<organism evidence="3 4">
    <name type="scientific">Lichenibacterium minor</name>
    <dbReference type="NCBI Taxonomy" id="2316528"/>
    <lineage>
        <taxon>Bacteria</taxon>
        <taxon>Pseudomonadati</taxon>
        <taxon>Pseudomonadota</taxon>
        <taxon>Alphaproteobacteria</taxon>
        <taxon>Hyphomicrobiales</taxon>
        <taxon>Lichenihabitantaceae</taxon>
        <taxon>Lichenibacterium</taxon>
    </lineage>
</organism>
<dbReference type="Proteomes" id="UP000290759">
    <property type="component" value="Unassembled WGS sequence"/>
</dbReference>
<accession>A0A4Q2UDV2</accession>
<keyword evidence="2" id="KW-0472">Membrane</keyword>
<evidence type="ECO:0000256" key="2">
    <source>
        <dbReference type="SAM" id="Phobius"/>
    </source>
</evidence>
<reference evidence="3 4" key="2">
    <citation type="submission" date="2019-02" db="EMBL/GenBank/DDBJ databases">
        <title>'Lichenibacterium ramalinii' gen. nov. sp. nov., 'Lichenibacterium minor' gen. nov. sp. nov.</title>
        <authorList>
            <person name="Pankratov T."/>
        </authorList>
    </citation>
    <scope>NUCLEOTIDE SEQUENCE [LARGE SCALE GENOMIC DNA]</scope>
    <source>
        <strain evidence="3 4">RmlP026</strain>
    </source>
</reference>